<dbReference type="Pfam" id="PF01326">
    <property type="entry name" value="PPDK_N"/>
    <property type="match status" value="3"/>
</dbReference>
<dbReference type="PANTHER" id="PTHR22931:SF9">
    <property type="entry name" value="PYRUVATE, PHOSPHATE DIKINASE 1, CHLOROPLASTIC"/>
    <property type="match status" value="1"/>
</dbReference>
<evidence type="ECO:0000313" key="16">
    <source>
        <dbReference type="EMBL" id="WZL75103.1"/>
    </source>
</evidence>
<feature type="domain" description="PEP-utilising enzyme mobile" evidence="13">
    <location>
        <begin position="421"/>
        <end position="502"/>
    </location>
</feature>
<gene>
    <name evidence="16" type="primary">ppdK</name>
    <name evidence="16" type="ORF">QBE54_05730</name>
</gene>
<dbReference type="Gene3D" id="1.20.80.30">
    <property type="match status" value="1"/>
</dbReference>
<dbReference type="InterPro" id="IPR010121">
    <property type="entry name" value="Pyruvate_phosphate_dikinase"/>
</dbReference>
<dbReference type="PIRSF" id="PIRSF000853">
    <property type="entry name" value="PPDK"/>
    <property type="match status" value="1"/>
</dbReference>
<dbReference type="InterPro" id="IPR015813">
    <property type="entry name" value="Pyrv/PenolPyrv_kinase-like_dom"/>
</dbReference>
<dbReference type="NCBIfam" id="NF004531">
    <property type="entry name" value="PRK05878.1"/>
    <property type="match status" value="1"/>
</dbReference>
<evidence type="ECO:0000256" key="10">
    <source>
        <dbReference type="ARBA" id="ARBA00022840"/>
    </source>
</evidence>
<dbReference type="InterPro" id="IPR002192">
    <property type="entry name" value="PPDK_AMP/ATP-bd"/>
</dbReference>
<dbReference type="Pfam" id="PF02896">
    <property type="entry name" value="PEP-utilizers_C"/>
    <property type="match status" value="1"/>
</dbReference>
<comment type="similarity">
    <text evidence="3 12">Belongs to the PEP-utilizing enzyme family.</text>
</comment>
<dbReference type="InterPro" id="IPR008279">
    <property type="entry name" value="PEP-util_enz_mobile_dom"/>
</dbReference>
<accession>A0ABZ2Y9U7</accession>
<evidence type="ECO:0000259" key="13">
    <source>
        <dbReference type="Pfam" id="PF00391"/>
    </source>
</evidence>
<keyword evidence="6 16" id="KW-0808">Transferase</keyword>
<protein>
    <recommendedName>
        <fullName evidence="5 12">Pyruvate, phosphate dikinase</fullName>
        <ecNumber evidence="4 12">2.7.9.1</ecNumber>
    </recommendedName>
</protein>
<dbReference type="Pfam" id="PF00391">
    <property type="entry name" value="PEP-utilizers"/>
    <property type="match status" value="1"/>
</dbReference>
<keyword evidence="7" id="KW-0479">Metal-binding</keyword>
<keyword evidence="8" id="KW-0547">Nucleotide-binding</keyword>
<dbReference type="EC" id="2.7.9.1" evidence="4 12"/>
<evidence type="ECO:0000256" key="6">
    <source>
        <dbReference type="ARBA" id="ARBA00022679"/>
    </source>
</evidence>
<evidence type="ECO:0000313" key="17">
    <source>
        <dbReference type="Proteomes" id="UP001461341"/>
    </source>
</evidence>
<dbReference type="InterPro" id="IPR018274">
    <property type="entry name" value="PEP_util_AS"/>
</dbReference>
<evidence type="ECO:0000256" key="1">
    <source>
        <dbReference type="ARBA" id="ARBA00001946"/>
    </source>
</evidence>
<evidence type="ECO:0000256" key="9">
    <source>
        <dbReference type="ARBA" id="ARBA00022777"/>
    </source>
</evidence>
<dbReference type="Gene3D" id="3.30.470.20">
    <property type="entry name" value="ATP-grasp fold, B domain"/>
    <property type="match status" value="1"/>
</dbReference>
<name>A0ABZ2Y9U7_9BACT</name>
<feature type="domain" description="Pyruvate phosphate dikinase AMP/ATP-binding" evidence="14">
    <location>
        <begin position="57"/>
        <end position="293"/>
    </location>
</feature>
<dbReference type="SUPFAM" id="SSF56059">
    <property type="entry name" value="Glutathione synthetase ATP-binding domain-like"/>
    <property type="match status" value="1"/>
</dbReference>
<dbReference type="InterPro" id="IPR000121">
    <property type="entry name" value="PEP_util_C"/>
</dbReference>
<dbReference type="PROSITE" id="PS00742">
    <property type="entry name" value="PEP_ENZYMES_2"/>
    <property type="match status" value="1"/>
</dbReference>
<keyword evidence="17" id="KW-1185">Reference proteome</keyword>
<feature type="domain" description="Pyruvate phosphate dikinase AMP/ATP-binding" evidence="14">
    <location>
        <begin position="303"/>
        <end position="357"/>
    </location>
</feature>
<dbReference type="Gene3D" id="3.30.1490.20">
    <property type="entry name" value="ATP-grasp fold, A domain"/>
    <property type="match status" value="1"/>
</dbReference>
<evidence type="ECO:0000256" key="2">
    <source>
        <dbReference type="ARBA" id="ARBA00003144"/>
    </source>
</evidence>
<feature type="domain" description="Pyruvate phosphate dikinase AMP/ATP-binding" evidence="14">
    <location>
        <begin position="20"/>
        <end position="56"/>
    </location>
</feature>
<evidence type="ECO:0000256" key="7">
    <source>
        <dbReference type="ARBA" id="ARBA00022723"/>
    </source>
</evidence>
<evidence type="ECO:0000256" key="11">
    <source>
        <dbReference type="ARBA" id="ARBA00022842"/>
    </source>
</evidence>
<comment type="cofactor">
    <cofactor evidence="1 12">
        <name>Mg(2+)</name>
        <dbReference type="ChEBI" id="CHEBI:18420"/>
    </cofactor>
</comment>
<keyword evidence="9" id="KW-0418">Kinase</keyword>
<dbReference type="RefSeq" id="WP_369017249.1">
    <property type="nucleotide sequence ID" value="NZ_CP121689.1"/>
</dbReference>
<evidence type="ECO:0000256" key="12">
    <source>
        <dbReference type="PIRNR" id="PIRNR000853"/>
    </source>
</evidence>
<dbReference type="InterPro" id="IPR023151">
    <property type="entry name" value="PEP_util_CS"/>
</dbReference>
<keyword evidence="11" id="KW-0460">Magnesium</keyword>
<dbReference type="GO" id="GO:0050242">
    <property type="term" value="F:pyruvate, phosphate dikinase activity"/>
    <property type="evidence" value="ECO:0007669"/>
    <property type="project" value="UniProtKB-EC"/>
</dbReference>
<dbReference type="InterPro" id="IPR040442">
    <property type="entry name" value="Pyrv_kinase-like_dom_sf"/>
</dbReference>
<dbReference type="Gene3D" id="3.50.30.10">
    <property type="entry name" value="Phosphohistidine domain"/>
    <property type="match status" value="1"/>
</dbReference>
<dbReference type="Gene3D" id="3.20.20.60">
    <property type="entry name" value="Phosphoenolpyruvate-binding domains"/>
    <property type="match status" value="1"/>
</dbReference>
<proteinExistence type="inferred from homology"/>
<dbReference type="PANTHER" id="PTHR22931">
    <property type="entry name" value="PHOSPHOENOLPYRUVATE DIKINASE-RELATED"/>
    <property type="match status" value="1"/>
</dbReference>
<evidence type="ECO:0000259" key="15">
    <source>
        <dbReference type="Pfam" id="PF02896"/>
    </source>
</evidence>
<evidence type="ECO:0000256" key="8">
    <source>
        <dbReference type="ARBA" id="ARBA00022741"/>
    </source>
</evidence>
<dbReference type="InterPro" id="IPR013815">
    <property type="entry name" value="ATP_grasp_subdomain_1"/>
</dbReference>
<comment type="function">
    <text evidence="2">Catalyzes the reversible phosphorylation of pyruvate and phosphate.</text>
</comment>
<dbReference type="EMBL" id="CP121689">
    <property type="protein sequence ID" value="WZL75103.1"/>
    <property type="molecule type" value="Genomic_DNA"/>
</dbReference>
<reference evidence="16 17" key="1">
    <citation type="submission" date="2023-03" db="EMBL/GenBank/DDBJ databases">
        <title>Novel Species.</title>
        <authorList>
            <person name="Ma S."/>
        </authorList>
    </citation>
    <scope>NUCLEOTIDE SEQUENCE [LARGE SCALE GENOMIC DNA]</scope>
    <source>
        <strain evidence="16 17">B11</strain>
    </source>
</reference>
<evidence type="ECO:0000259" key="14">
    <source>
        <dbReference type="Pfam" id="PF01326"/>
    </source>
</evidence>
<dbReference type="NCBIfam" id="TIGR01828">
    <property type="entry name" value="pyru_phos_dikin"/>
    <property type="match status" value="1"/>
</dbReference>
<organism evidence="16 17">
    <name type="scientific">Thermatribacter velox</name>
    <dbReference type="NCBI Taxonomy" id="3039681"/>
    <lineage>
        <taxon>Bacteria</taxon>
        <taxon>Pseudomonadati</taxon>
        <taxon>Atribacterota</taxon>
        <taxon>Atribacteria</taxon>
        <taxon>Atribacterales</taxon>
        <taxon>Thermatribacteraceae</taxon>
        <taxon>Thermatribacter</taxon>
    </lineage>
</organism>
<evidence type="ECO:0000256" key="4">
    <source>
        <dbReference type="ARBA" id="ARBA00011994"/>
    </source>
</evidence>
<keyword evidence="10" id="KW-0067">ATP-binding</keyword>
<dbReference type="InterPro" id="IPR036637">
    <property type="entry name" value="Phosphohistidine_dom_sf"/>
</dbReference>
<dbReference type="Proteomes" id="UP001461341">
    <property type="component" value="Chromosome"/>
</dbReference>
<evidence type="ECO:0000256" key="3">
    <source>
        <dbReference type="ARBA" id="ARBA00007837"/>
    </source>
</evidence>
<sequence>MNKKKYVYFFGEGDASMKMLLGGKGANLAEMTRIGLPVPPGFTITTEACAHYYKNNEQWPEGLEEEILANLKQLEEKSGKKFGDPNNPLLVSVRSGAPVSMPGMMDTILNLGLNDEVVEGLAKLTGDKRFAYDCYRRFIQMFGNVVMGIDHSKFEAILDEVKEEVGAKLDTDLDAEALKKVIQKYKELYKKETGEDFPQEPYEQLKRAINAVFESWNNKRAITYRKIHGIPDDWGTAVNVQMMVFGNMGFDSGTGVGFTRNPSTGEKEYYGEYLLNAQGEDVVAGIRTPKPIVEMEKELPKAFEELKKVYEILEKHYKDMQDFEFTIEKGKLYLLQTRTGKRTAQAAIKIAVDMVKEGLIDKKTAILRVDPNQLNQLLHPQIDRSQPIQVLAKGLPASPGAAYGKVVFDADEAEKLGNEGEKVILVRPETTPDDIHGVVAAQGVLTSRGGMTSHAAVVARGMGKPCVAGCEAIKIDLDKKQFTVNSTVVKEGDYITIDGGTGEVILGQVKTIPPQLSGDFQTLLSWADEVRKLGVRANADTPQDAQKALEFGAEGIGLCRTEHMFMAPDRLPSVQRMIMAQNEEERRKALSEIEPMQKGDFKEIFRIMEGKPVTIRLIDPPLHEFLPKLEDLLVEVTTLRVKGVTGPELEEKENLLKIVRNLHEANPMLGLRGCRLGILYPEIVEMQVRAIMEAACELTKEGIKVIPEIMIPLVGHRNEIKVLKEKLDEVAQAVIKEYGVDVSYSFGTMIEVPRAALVADQIAEYAEFFSFGTNDLTQMTFGYSRDDAEGKFLFYYEEKGILEEDPFQVLDQEGVGQLMQMGVQKGRSTRSNLKCGICGEHGGEPKSVKFCHKIGLNYVSCSPFRVPIARLAAAQAAIEAEK</sequence>
<comment type="catalytic activity">
    <reaction evidence="12">
        <text>pyruvate + phosphate + ATP = phosphoenolpyruvate + AMP + diphosphate + H(+)</text>
        <dbReference type="Rhea" id="RHEA:10756"/>
        <dbReference type="ChEBI" id="CHEBI:15361"/>
        <dbReference type="ChEBI" id="CHEBI:15378"/>
        <dbReference type="ChEBI" id="CHEBI:30616"/>
        <dbReference type="ChEBI" id="CHEBI:33019"/>
        <dbReference type="ChEBI" id="CHEBI:43474"/>
        <dbReference type="ChEBI" id="CHEBI:58702"/>
        <dbReference type="ChEBI" id="CHEBI:456215"/>
        <dbReference type="EC" id="2.7.9.1"/>
    </reaction>
</comment>
<dbReference type="SUPFAM" id="SSF52009">
    <property type="entry name" value="Phosphohistidine domain"/>
    <property type="match status" value="1"/>
</dbReference>
<dbReference type="SUPFAM" id="SSF51621">
    <property type="entry name" value="Phosphoenolpyruvate/pyruvate domain"/>
    <property type="match status" value="1"/>
</dbReference>
<feature type="domain" description="PEP-utilising enzyme C-terminal" evidence="15">
    <location>
        <begin position="517"/>
        <end position="876"/>
    </location>
</feature>
<dbReference type="PROSITE" id="PS00370">
    <property type="entry name" value="PEP_ENZYMES_PHOS_SITE"/>
    <property type="match status" value="1"/>
</dbReference>
<keyword evidence="16" id="KW-0670">Pyruvate</keyword>
<dbReference type="Gene3D" id="1.10.189.10">
    <property type="entry name" value="Pyruvate Phosphate Dikinase, domain 2"/>
    <property type="match status" value="1"/>
</dbReference>
<evidence type="ECO:0000256" key="5">
    <source>
        <dbReference type="ARBA" id="ARBA00020138"/>
    </source>
</evidence>